<evidence type="ECO:0000313" key="4">
    <source>
        <dbReference type="Proteomes" id="UP000203537"/>
    </source>
</evidence>
<organism evidence="3 4">
    <name type="scientific">Bracoviriform congregatae</name>
    <dbReference type="NCBI Taxonomy" id="39640"/>
    <lineage>
        <taxon>Viruses</taxon>
        <taxon>Viruses incertae sedis</taxon>
        <taxon>Polydnaviriformidae</taxon>
        <taxon>Bracoviriform</taxon>
    </lineage>
</organism>
<dbReference type="Proteomes" id="UP000203537">
    <property type="component" value="Genome"/>
</dbReference>
<keyword evidence="2" id="KW-0812">Transmembrane</keyword>
<name>Q5ZP22_9VIRU</name>
<dbReference type="GeneID" id="3238851"/>
<sequence length="227" mass="25407">MREFSTAKYVQLPNRVFVPSEWPVKGLESFLSKLTKLVIDDVTSDRVIVLQVQDIPTILVCCGEGEETQYFFQRISSPGQTEAYVIDVVIATMDNLSKKNSMTSEDSSKSSENDISDSDKGISLDNYNIMTHQSENKTAYYFVLIQEKVQTLNIKRETSHNHQTQRHSASHSETGIIPTAMPSLILGLLAHAITAWERQAMNYDTLLLLLTALGITALVYMATAKII</sequence>
<gene>
    <name evidence="3" type="ORF">CcBV_12.3</name>
</gene>
<dbReference type="RefSeq" id="YP_184815.1">
    <property type="nucleotide sequence ID" value="NC_006644.1"/>
</dbReference>
<feature type="transmembrane region" description="Helical" evidence="2">
    <location>
        <begin position="175"/>
        <end position="193"/>
    </location>
</feature>
<protein>
    <submittedName>
        <fullName evidence="3">Uncharacterized protein</fullName>
    </submittedName>
</protein>
<evidence type="ECO:0000256" key="2">
    <source>
        <dbReference type="SAM" id="Phobius"/>
    </source>
</evidence>
<reference evidence="3 4" key="1">
    <citation type="journal article" date="2004" name="Science">
        <title>Genome sequence of a polydnavirus: insights into symbiotic virus evolution.</title>
        <authorList>
            <person name="Espagne E."/>
            <person name="Dupuy C."/>
            <person name="Huguet E."/>
            <person name="Cattolico L."/>
            <person name="Provost B."/>
            <person name="Martins N."/>
            <person name="Poirie M."/>
            <person name="Periquet G."/>
            <person name="Drezen J.M."/>
        </authorList>
    </citation>
    <scope>NUCLEOTIDE SEQUENCE [LARGE SCALE GENOMIC DNA]</scope>
</reference>
<dbReference type="KEGG" id="vg:3238851"/>
<keyword evidence="2" id="KW-0472">Membrane</keyword>
<accession>Q5ZP22</accession>
<feature type="region of interest" description="Disordered" evidence="1">
    <location>
        <begin position="99"/>
        <end position="119"/>
    </location>
</feature>
<evidence type="ECO:0000256" key="1">
    <source>
        <dbReference type="SAM" id="MobiDB-lite"/>
    </source>
</evidence>
<feature type="compositionally biased region" description="Basic and acidic residues" evidence="1">
    <location>
        <begin position="106"/>
        <end position="119"/>
    </location>
</feature>
<dbReference type="EMBL" id="AJ632315">
    <property type="protein sequence ID" value="CAG17437.1"/>
    <property type="molecule type" value="Genomic_DNA"/>
</dbReference>
<feature type="transmembrane region" description="Helical" evidence="2">
    <location>
        <begin position="205"/>
        <end position="223"/>
    </location>
</feature>
<keyword evidence="2" id="KW-1133">Transmembrane helix</keyword>
<evidence type="ECO:0000313" key="3">
    <source>
        <dbReference type="EMBL" id="CAG17437.1"/>
    </source>
</evidence>
<proteinExistence type="predicted"/>